<dbReference type="OrthoDB" id="10262413at2759"/>
<dbReference type="GO" id="GO:0006139">
    <property type="term" value="P:nucleobase-containing compound metabolic process"/>
    <property type="evidence" value="ECO:0007669"/>
    <property type="project" value="InterPro"/>
</dbReference>
<keyword evidence="6" id="KW-1185">Reference proteome</keyword>
<organism evidence="5 6">
    <name type="scientific">Porcisia hertigi</name>
    <dbReference type="NCBI Taxonomy" id="2761500"/>
    <lineage>
        <taxon>Eukaryota</taxon>
        <taxon>Discoba</taxon>
        <taxon>Euglenozoa</taxon>
        <taxon>Kinetoplastea</taxon>
        <taxon>Metakinetoplastina</taxon>
        <taxon>Trypanosomatida</taxon>
        <taxon>Trypanosomatidae</taxon>
        <taxon>Leishmaniinae</taxon>
        <taxon>Porcisia</taxon>
    </lineage>
</organism>
<dbReference type="InterPro" id="IPR007858">
    <property type="entry name" value="Dpy-30_motif"/>
</dbReference>
<gene>
    <name evidence="5" type="ORF">JKF63_06327</name>
</gene>
<dbReference type="SUPFAM" id="SSF52540">
    <property type="entry name" value="P-loop containing nucleoside triphosphate hydrolases"/>
    <property type="match status" value="1"/>
</dbReference>
<dbReference type="Pfam" id="PF05186">
    <property type="entry name" value="Dpy-30"/>
    <property type="match status" value="1"/>
</dbReference>
<sequence>MPRISVFLSYVDSFVGTRLLHQFQQYPSCYQVYGCTWDAAGAEKLNAAASEAQQQQQEEQRQRQRPVKSVTLDSDPASVALVSSVGDNIPPEETSFTAMPHSNADTLSNVLLMEPGALAVVESHTTTEVSVVEGLPPIPPLLSAPREVPTTIPRIDDDHETLLNSDAPCVFFSRLDTEAVRTALLACSWIVLELRQAQTVLEVVQFLQMQSSFDQPKRLVLVSSLMTWYATPSLEGEVVSPGDAGGKDDDDDDDEISNAGDADDVDAPYPPPPPRFLEDIVAAAKEQSRYALVDAMRGDGTTSKGKDNFGGEDDEDEKEEASNAAPPEDTAEVLTEDQYNRRVPHLQYLNWRDAEKAVAAAHHANGLPLDTFVICAGLPYGGEEDVLEPLFRLAWCAKSEKQESGQTAAPASLPIFGSGQQHVPLVHAQDLACFVRKLLRCPTDAMPFPERRYLFATDGSNHNSWQGIVSAVNCMFGGRCAVCPVAPESYPLYRNVERFTIDLRVEPETMRIIMERTDDVEDEHGWGDTTTASAWQKSPLPNTWVAEGGIRRHLRAVADEFTVARHVDPHRIAIVGPPLVGKTYLATRVAAFYRLPCVSMNSVVHDYTSALQELRTRVESTRAAVQEAERARRLGVKRRRLLARQQREWDAQCEGGGADMTSTGGERGTPGESQQDPVNAEDFAERGGGYQPGGALNRANNSNGPRDASMTTSAAPFVAAEVVLRENQRFANDLVLSEAEEEEIDAFLSDWWSQQYHVHEWIDRVAEMERVLLLRLHPRPPTPEANPKKKIGSVGAGGASAKKKANKEAQKTREDEEELQQFKAALQHAPFQPRALALMLRWRLAQPDCRVQGFVLDGVPTTLELARLVFGDGKDEQLQPPLTEEEALRPCYANEGGAASFTGTGAADNSHDDKEADAAAAVPPKELASDARLPNHVVVLQASDAYLLSRLEAMGIASEEGAVTARGNDDATRTVDVEAFHHALQTYKQEYVDMPYSVLSYWECAAATTPPLLSSGGATGEERRAAVHLVSIEDKEPLVPPLPPISAFAPRQLSNTEKLLEEVILGKPHNFGQSLEEIQREAVRQRCLQTEEEEAYAERLAAEAAAKSLECAHEAETRSAAEERLREQKHADAVELDRRKLPMATYLQERVLPLLHKGLLEVCAQRPEDPVDYLAEWLIRHNPHDDIFCDL</sequence>
<dbReference type="AlphaFoldDB" id="A0A836I1F6"/>
<keyword evidence="1" id="KW-0808">Transferase</keyword>
<dbReference type="KEGG" id="phet:94292354"/>
<dbReference type="CDD" id="cd22967">
    <property type="entry name" value="DD_AK7"/>
    <property type="match status" value="1"/>
</dbReference>
<keyword evidence="3" id="KW-0418">Kinase</keyword>
<name>A0A836I1F6_9TRYP</name>
<dbReference type="InterPro" id="IPR047499">
    <property type="entry name" value="DD_AK7"/>
</dbReference>
<evidence type="ECO:0000256" key="4">
    <source>
        <dbReference type="SAM" id="MobiDB-lite"/>
    </source>
</evidence>
<evidence type="ECO:0000256" key="3">
    <source>
        <dbReference type="ARBA" id="ARBA00022777"/>
    </source>
</evidence>
<feature type="region of interest" description="Disordered" evidence="4">
    <location>
        <begin position="779"/>
        <end position="815"/>
    </location>
</feature>
<evidence type="ECO:0000313" key="5">
    <source>
        <dbReference type="EMBL" id="KAG5509622.1"/>
    </source>
</evidence>
<feature type="compositionally biased region" description="Acidic residues" evidence="4">
    <location>
        <begin position="248"/>
        <end position="266"/>
    </location>
</feature>
<dbReference type="EMBL" id="JAFJZO010000013">
    <property type="protein sequence ID" value="KAG5509622.1"/>
    <property type="molecule type" value="Genomic_DNA"/>
</dbReference>
<feature type="region of interest" description="Disordered" evidence="4">
    <location>
        <begin position="647"/>
        <end position="710"/>
    </location>
</feature>
<evidence type="ECO:0008006" key="7">
    <source>
        <dbReference type="Google" id="ProtNLM"/>
    </source>
</evidence>
<dbReference type="SUPFAM" id="SSF51735">
    <property type="entry name" value="NAD(P)-binding Rossmann-fold domains"/>
    <property type="match status" value="1"/>
</dbReference>
<evidence type="ECO:0000256" key="1">
    <source>
        <dbReference type="ARBA" id="ARBA00022679"/>
    </source>
</evidence>
<keyword evidence="2" id="KW-0547">Nucleotide-binding</keyword>
<feature type="compositionally biased region" description="Polar residues" evidence="4">
    <location>
        <begin position="698"/>
        <end position="710"/>
    </location>
</feature>
<proteinExistence type="predicted"/>
<dbReference type="PANTHER" id="PTHR23359">
    <property type="entry name" value="NUCLEOTIDE KINASE"/>
    <property type="match status" value="1"/>
</dbReference>
<feature type="compositionally biased region" description="Acidic residues" evidence="4">
    <location>
        <begin position="310"/>
        <end position="319"/>
    </location>
</feature>
<feature type="region of interest" description="Disordered" evidence="4">
    <location>
        <begin position="294"/>
        <end position="339"/>
    </location>
</feature>
<accession>A0A836I1F6</accession>
<dbReference type="Proteomes" id="UP000674318">
    <property type="component" value="Chromosome 13"/>
</dbReference>
<dbReference type="RefSeq" id="XP_067758774.1">
    <property type="nucleotide sequence ID" value="XM_067902277.1"/>
</dbReference>
<feature type="compositionally biased region" description="Low complexity" evidence="4">
    <location>
        <begin position="48"/>
        <end position="57"/>
    </location>
</feature>
<comment type="caution">
    <text evidence="5">The sequence shown here is derived from an EMBL/GenBank/DDBJ whole genome shotgun (WGS) entry which is preliminary data.</text>
</comment>
<dbReference type="Gene3D" id="3.40.50.300">
    <property type="entry name" value="P-loop containing nucleotide triphosphate hydrolases"/>
    <property type="match status" value="2"/>
</dbReference>
<feature type="region of interest" description="Disordered" evidence="4">
    <location>
        <begin position="235"/>
        <end position="276"/>
    </location>
</feature>
<dbReference type="GO" id="GO:0005524">
    <property type="term" value="F:ATP binding"/>
    <property type="evidence" value="ECO:0007669"/>
    <property type="project" value="InterPro"/>
</dbReference>
<dbReference type="Gene3D" id="3.40.50.720">
    <property type="entry name" value="NAD(P)-binding Rossmann-like Domain"/>
    <property type="match status" value="1"/>
</dbReference>
<evidence type="ECO:0000256" key="2">
    <source>
        <dbReference type="ARBA" id="ARBA00022741"/>
    </source>
</evidence>
<dbReference type="GeneID" id="94292354"/>
<dbReference type="InterPro" id="IPR036291">
    <property type="entry name" value="NAD(P)-bd_dom_sf"/>
</dbReference>
<evidence type="ECO:0000313" key="6">
    <source>
        <dbReference type="Proteomes" id="UP000674318"/>
    </source>
</evidence>
<reference evidence="5 6" key="1">
    <citation type="submission" date="2021-02" db="EMBL/GenBank/DDBJ databases">
        <title>Porcisia hertigi Genome sequencing and assembly.</title>
        <authorList>
            <person name="Almutairi H."/>
            <person name="Gatherer D."/>
        </authorList>
    </citation>
    <scope>NUCLEOTIDE SEQUENCE [LARGE SCALE GENOMIC DNA]</scope>
    <source>
        <strain evidence="5 6">C119</strain>
    </source>
</reference>
<dbReference type="InterPro" id="IPR027417">
    <property type="entry name" value="P-loop_NTPase"/>
</dbReference>
<protein>
    <recommendedName>
        <fullName evidence="7">Adenylate kinase</fullName>
    </recommendedName>
</protein>
<dbReference type="GO" id="GO:0019205">
    <property type="term" value="F:nucleobase-containing compound kinase activity"/>
    <property type="evidence" value="ECO:0007669"/>
    <property type="project" value="InterPro"/>
</dbReference>
<dbReference type="Gene3D" id="1.20.890.10">
    <property type="entry name" value="cAMP-dependent protein kinase regulatory subunit, dimerization-anchoring domain"/>
    <property type="match status" value="1"/>
</dbReference>
<feature type="region of interest" description="Disordered" evidence="4">
    <location>
        <begin position="48"/>
        <end position="72"/>
    </location>
</feature>
<dbReference type="InterPro" id="IPR000850">
    <property type="entry name" value="Adenylat/UMP-CMP_kin"/>
</dbReference>